<dbReference type="Pfam" id="PF13195">
    <property type="entry name" value="DUF4011"/>
    <property type="match status" value="1"/>
</dbReference>
<dbReference type="InterPro" id="IPR011335">
    <property type="entry name" value="Restrct_endonuc-II-like"/>
</dbReference>
<dbReference type="AlphaFoldDB" id="A0A1I2N4G0"/>
<dbReference type="EMBL" id="FOOK01000010">
    <property type="protein sequence ID" value="SFF96406.1"/>
    <property type="molecule type" value="Genomic_DNA"/>
</dbReference>
<dbReference type="Pfam" id="PF18741">
    <property type="entry name" value="MTES_1575"/>
    <property type="match status" value="1"/>
</dbReference>
<dbReference type="Proteomes" id="UP000198661">
    <property type="component" value="Unassembled WGS sequence"/>
</dbReference>
<dbReference type="RefSeq" id="WP_092037528.1">
    <property type="nucleotide sequence ID" value="NZ_FOOK01000010.1"/>
</dbReference>
<dbReference type="Gene3D" id="3.40.50.300">
    <property type="entry name" value="P-loop containing nucleotide triphosphate hydrolases"/>
    <property type="match status" value="3"/>
</dbReference>
<gene>
    <name evidence="4" type="ORF">SAMN04488025_11052</name>
</gene>
<dbReference type="PANTHER" id="PTHR10887:SF495">
    <property type="entry name" value="HELICASE SENATAXIN ISOFORM X1-RELATED"/>
    <property type="match status" value="1"/>
</dbReference>
<dbReference type="InterPro" id="IPR041677">
    <property type="entry name" value="DNA2/NAM7_AAA_11"/>
</dbReference>
<reference evidence="4 5" key="1">
    <citation type="submission" date="2016-10" db="EMBL/GenBank/DDBJ databases">
        <authorList>
            <person name="de Groot N.N."/>
        </authorList>
    </citation>
    <scope>NUCLEOTIDE SEQUENCE [LARGE SCALE GENOMIC DNA]</scope>
    <source>
        <strain evidence="4 5">DSM 44945</strain>
    </source>
</reference>
<feature type="domain" description="Restriction endonuclease type II-like" evidence="3">
    <location>
        <begin position="1149"/>
        <end position="1246"/>
    </location>
</feature>
<dbReference type="Gene3D" id="3.40.960.10">
    <property type="entry name" value="VSR Endonuclease"/>
    <property type="match status" value="1"/>
</dbReference>
<dbReference type="InterPro" id="IPR045055">
    <property type="entry name" value="DNA2/NAM7-like"/>
</dbReference>
<evidence type="ECO:0000259" key="2">
    <source>
        <dbReference type="Pfam" id="PF13087"/>
    </source>
</evidence>
<keyword evidence="5" id="KW-1185">Reference proteome</keyword>
<proteinExistence type="predicted"/>
<dbReference type="InterPro" id="IPR049468">
    <property type="entry name" value="Restrct_endonuc-II-like_dom"/>
</dbReference>
<dbReference type="STRING" id="201973.SAMN04488025_11052"/>
<dbReference type="PANTHER" id="PTHR10887">
    <property type="entry name" value="DNA2/NAM7 HELICASE FAMILY"/>
    <property type="match status" value="1"/>
</dbReference>
<dbReference type="FunFam" id="3.40.960.10:FF:000002">
    <property type="entry name" value="DNA helicase related protein"/>
    <property type="match status" value="1"/>
</dbReference>
<feature type="domain" description="DNA2/NAM7 helicase helicase" evidence="1">
    <location>
        <begin position="304"/>
        <end position="392"/>
    </location>
</feature>
<evidence type="ECO:0008006" key="6">
    <source>
        <dbReference type="Google" id="ProtNLM"/>
    </source>
</evidence>
<evidence type="ECO:0000259" key="1">
    <source>
        <dbReference type="Pfam" id="PF13086"/>
    </source>
</evidence>
<evidence type="ECO:0000313" key="4">
    <source>
        <dbReference type="EMBL" id="SFF96406.1"/>
    </source>
</evidence>
<dbReference type="GO" id="GO:0004386">
    <property type="term" value="F:helicase activity"/>
    <property type="evidence" value="ECO:0007669"/>
    <property type="project" value="InterPro"/>
</dbReference>
<feature type="domain" description="DNA2/NAM7 helicase helicase" evidence="1">
    <location>
        <begin position="737"/>
        <end position="867"/>
    </location>
</feature>
<evidence type="ECO:0000313" key="5">
    <source>
        <dbReference type="Proteomes" id="UP000198661"/>
    </source>
</evidence>
<dbReference type="OrthoDB" id="9757917at2"/>
<dbReference type="InterPro" id="IPR047187">
    <property type="entry name" value="SF1_C_Upf1"/>
</dbReference>
<organism evidence="4 5">
    <name type="scientific">Planifilum fulgidum</name>
    <dbReference type="NCBI Taxonomy" id="201973"/>
    <lineage>
        <taxon>Bacteria</taxon>
        <taxon>Bacillati</taxon>
        <taxon>Bacillota</taxon>
        <taxon>Bacilli</taxon>
        <taxon>Bacillales</taxon>
        <taxon>Thermoactinomycetaceae</taxon>
        <taxon>Planifilum</taxon>
    </lineage>
</organism>
<name>A0A1I2N4G0_9BACL</name>
<dbReference type="SUPFAM" id="SSF52980">
    <property type="entry name" value="Restriction endonuclease-like"/>
    <property type="match status" value="1"/>
</dbReference>
<dbReference type="InterPro" id="IPR027417">
    <property type="entry name" value="P-loop_NTPase"/>
</dbReference>
<evidence type="ECO:0000259" key="3">
    <source>
        <dbReference type="Pfam" id="PF18741"/>
    </source>
</evidence>
<dbReference type="Pfam" id="PF13086">
    <property type="entry name" value="AAA_11"/>
    <property type="match status" value="2"/>
</dbReference>
<dbReference type="Pfam" id="PF13087">
    <property type="entry name" value="AAA_12"/>
    <property type="match status" value="1"/>
</dbReference>
<dbReference type="InterPro" id="IPR025103">
    <property type="entry name" value="DUF4011"/>
</dbReference>
<dbReference type="InterPro" id="IPR041679">
    <property type="entry name" value="DNA2/NAM7-like_C"/>
</dbReference>
<accession>A0A1I2N4G0</accession>
<protein>
    <recommendedName>
        <fullName evidence="6">Superfamily I DNA and/or RNA helicase</fullName>
    </recommendedName>
</protein>
<sequence>MRQQLIRLKDRLSDLSMRNRSIRLLKVNHKWGLDLYRLDAVRGRGAVEQILRDVLSKKEKVSLLRITSDERQMMSLGHRLTALYRNLRRIEEETGMYDLFLGYPFLSGTLSDGTFIQAPLFLYPVRLERRDTSNRFWELRRGEGEPQLNRTLMLALRKFQRFQVDEAIYDEAEKQATTGDVRGWAEWLRAHGFDLPDPCPRIHPLPEYRRDEIPEKAPLALFRHAVLGHFPQGNSAVLRDYEEMMEKESQGHGLGMAGELLRAGENLWAGEAEGASDFAAASSDAEEKLPPIPERERFWPLPADASQEAILREARVSKKLVIDGPPGTGKSQVIVNLIADALARGKKVLVVCQKRAALDVVFQRLEGLGLSPFTALVHDEQNDRKALYLRIYRLLSDPRADLPDPERHLESVCRQLEEREVVLNAIKRGLYERHRSGYNAYELYARAKRENEVEAFVDLDGVLDELDRYSLEEALRQIGTYASFYRRFGRADYPLKERRSFASLDLAGFTSLRDRLEEILRKARRTEEFLAALDHDKITPAYTWLIIDRLEKIVPALESRGKSVMQKMRLWWWTSFTGKRIIEELLGGKPFRGTSSAEWPRIRENLRLMYDMAKTTETMCLELEKLRPHFQDSLIERLKRGIEKGNIPTGELQGIIQHLDSDFDELRQMDRFFEEATPLVRTLITRVREKIGWQADSLPERWTDAVRQTVYLKWLDEIERKHPVIAKVSTDEFEIIRRSFKELIQEKRRAVAQVLVHRMYERVRRLNAEHPRAMQRLRYETGEKKRRIWPLRKLVRQFYQSGLLDLMPVWLTSPETLSSIFPLKEGLFDLVIFDEASQCPVENGLPSIYRGKQIIVAGDEKQLPPSTHFRGMLSAEEDEEEAENGLEESESLLNLAKRIYSARMLEWHYRSASQELIHFSNHAFYHGRMEIAPNVRPYQHPPAIQWRKVNGLWINRRNEREAREVIEVLKEQLRTHPEETVGIITFNADQRDLIEEMIDRRAEEDPEFSVLYEEAQKQAPDRRVFVKNIENVQGDERDVIIFSVGYARNEEGKIRLQFGSLSRQGGENRLNVAVTRAKRKIVVVASIEPHELDVANTAHKGPKLLRHYLEYARAVSDMDRNRVEAVIWRINEYHHLGRQERADRFDSPFEQQVCDALRRLGYKVDTQVGVSSYRIDLAVLHPKDPERYILGIECDGAMYHSSRDARERDVYRQEFLESKGWTILRIWSRNWWRNPARELERIEHRIRELVEKEERREAASMVRG</sequence>
<feature type="domain" description="DNA2/NAM7 helicase-like C-terminal" evidence="2">
    <location>
        <begin position="893"/>
        <end position="1086"/>
    </location>
</feature>
<dbReference type="CDD" id="cd18808">
    <property type="entry name" value="SF1_C_Upf1"/>
    <property type="match status" value="1"/>
</dbReference>
<dbReference type="SUPFAM" id="SSF52540">
    <property type="entry name" value="P-loop containing nucleoside triphosphate hydrolases"/>
    <property type="match status" value="1"/>
</dbReference>